<sequence length="187" mass="19900">MTATYLLLGERVCQHRRSLPLTLAPQLTSLDLVSPSTHPPAALPPPSPPGSMPFGQTFASTHTRLMDVKCRQPRVDATNMNRASCIMGLEDTGDAKRYVSSFAASSLTATLAGPDNVIGTAVDGTSSDLRLASTTTPSSSSSSSSNQHVQTTVNSPLILHFNLDHGQDSFESRQTSQRSPDFETVGK</sequence>
<accession>A0A3S5B5I7</accession>
<evidence type="ECO:0000313" key="2">
    <source>
        <dbReference type="EMBL" id="VEL40972.1"/>
    </source>
</evidence>
<organism evidence="2 3">
    <name type="scientific">Protopolystoma xenopodis</name>
    <dbReference type="NCBI Taxonomy" id="117903"/>
    <lineage>
        <taxon>Eukaryota</taxon>
        <taxon>Metazoa</taxon>
        <taxon>Spiralia</taxon>
        <taxon>Lophotrochozoa</taxon>
        <taxon>Platyhelminthes</taxon>
        <taxon>Monogenea</taxon>
        <taxon>Polyopisthocotylea</taxon>
        <taxon>Polystomatidea</taxon>
        <taxon>Polystomatidae</taxon>
        <taxon>Protopolystoma</taxon>
    </lineage>
</organism>
<feature type="region of interest" description="Disordered" evidence="1">
    <location>
        <begin position="164"/>
        <end position="187"/>
    </location>
</feature>
<evidence type="ECO:0000313" key="3">
    <source>
        <dbReference type="Proteomes" id="UP000784294"/>
    </source>
</evidence>
<comment type="caution">
    <text evidence="2">The sequence shown here is derived from an EMBL/GenBank/DDBJ whole genome shotgun (WGS) entry which is preliminary data.</text>
</comment>
<name>A0A3S5B5I7_9PLAT</name>
<gene>
    <name evidence="2" type="ORF">PXEA_LOCUS34412</name>
</gene>
<evidence type="ECO:0000256" key="1">
    <source>
        <dbReference type="SAM" id="MobiDB-lite"/>
    </source>
</evidence>
<protein>
    <submittedName>
        <fullName evidence="2">Uncharacterized protein</fullName>
    </submittedName>
</protein>
<feature type="region of interest" description="Disordered" evidence="1">
    <location>
        <begin position="130"/>
        <end position="150"/>
    </location>
</feature>
<proteinExistence type="predicted"/>
<dbReference type="Proteomes" id="UP000784294">
    <property type="component" value="Unassembled WGS sequence"/>
</dbReference>
<reference evidence="2" key="1">
    <citation type="submission" date="2018-11" db="EMBL/GenBank/DDBJ databases">
        <authorList>
            <consortium name="Pathogen Informatics"/>
        </authorList>
    </citation>
    <scope>NUCLEOTIDE SEQUENCE</scope>
</reference>
<dbReference type="AlphaFoldDB" id="A0A3S5B5I7"/>
<dbReference type="EMBL" id="CAAALY010267264">
    <property type="protein sequence ID" value="VEL40972.1"/>
    <property type="molecule type" value="Genomic_DNA"/>
</dbReference>
<feature type="compositionally biased region" description="Low complexity" evidence="1">
    <location>
        <begin position="133"/>
        <end position="145"/>
    </location>
</feature>
<keyword evidence="3" id="KW-1185">Reference proteome</keyword>